<keyword evidence="5" id="KW-1185">Reference proteome</keyword>
<dbReference type="Gene3D" id="3.40.605.10">
    <property type="entry name" value="Aldehyde Dehydrogenase, Chain A, domain 1"/>
    <property type="match status" value="1"/>
</dbReference>
<proteinExistence type="predicted"/>
<evidence type="ECO:0000259" key="3">
    <source>
        <dbReference type="Pfam" id="PF00171"/>
    </source>
</evidence>
<protein>
    <submittedName>
        <fullName evidence="4">Aldehyde dehydrogenase (NADP(+))</fullName>
    </submittedName>
</protein>
<dbReference type="RefSeq" id="WP_344285322.1">
    <property type="nucleotide sequence ID" value="NZ_BAAAKV010000119.1"/>
</dbReference>
<reference evidence="4 5" key="1">
    <citation type="journal article" date="2019" name="Int. J. Syst. Evol. Microbiol.">
        <title>The Global Catalogue of Microorganisms (GCM) 10K type strain sequencing project: providing services to taxonomists for standard genome sequencing and annotation.</title>
        <authorList>
            <consortium name="The Broad Institute Genomics Platform"/>
            <consortium name="The Broad Institute Genome Sequencing Center for Infectious Disease"/>
            <person name="Wu L."/>
            <person name="Ma J."/>
        </authorList>
    </citation>
    <scope>NUCLEOTIDE SEQUENCE [LARGE SCALE GENOMIC DNA]</scope>
    <source>
        <strain evidence="4 5">JCM 12696</strain>
    </source>
</reference>
<evidence type="ECO:0000256" key="2">
    <source>
        <dbReference type="SAM" id="MobiDB-lite"/>
    </source>
</evidence>
<dbReference type="InterPro" id="IPR016161">
    <property type="entry name" value="Ald_DH/histidinol_DH"/>
</dbReference>
<name>A0ABN1V9M0_9ACTN</name>
<comment type="caution">
    <text evidence="4">The sequence shown here is derived from an EMBL/GenBank/DDBJ whole genome shotgun (WGS) entry which is preliminary data.</text>
</comment>
<dbReference type="Pfam" id="PF00171">
    <property type="entry name" value="Aldedh"/>
    <property type="match status" value="1"/>
</dbReference>
<dbReference type="SUPFAM" id="SSF53720">
    <property type="entry name" value="ALDH-like"/>
    <property type="match status" value="1"/>
</dbReference>
<dbReference type="InterPro" id="IPR050740">
    <property type="entry name" value="Aldehyde_DH_Superfamily"/>
</dbReference>
<dbReference type="InterPro" id="IPR044151">
    <property type="entry name" value="ALDH_KGSADH"/>
</dbReference>
<sequence>MPLTGAMFLGAERRTGTGPALAAADPRTDTPLEPAYGSATPDDIAHACVLAQRAAPSYGATSPERRATFLERIADRVEALGGELINRAVAETGLATGRMTAERDRAAAQLRIFAAEVRDGGWAEVRIDRALRHRSPEPRPDLRERHLALGPVAVFGAAESPIARSVAGEATTAALAAGCPVVVRPPSSHLGTAELLGSAVAAAVRHSELPEGVFSLVFGSGAETGRTLVTDPRIRAVSFTGSRAGGAALLRTAAARPEPIPVYAEMTSLNPVFLLPGALRERSAELAEAFTRELTRDAGQFRTAPGLLVAADGLELAEFLVAARTALTAYTGATMLTREVHAAYERATAALAAVEDVREVAAGRPGEGANTCVARLFTVPAGRFLAEPALQDGVFGAAATVVTCRDTEQLVEVAHALQGQLTATVHHGTGDRDTARALLPLLEGKAGRVVYDGWPTGVEVGYATVHSGPFPAASDARTTAIGTLAVRRYLRPVCYQDVPAELLPAALHDDNPYGLRRRLDGAREQR</sequence>
<keyword evidence="1" id="KW-0560">Oxidoreductase</keyword>
<dbReference type="Proteomes" id="UP001501371">
    <property type="component" value="Unassembled WGS sequence"/>
</dbReference>
<dbReference type="InterPro" id="IPR016163">
    <property type="entry name" value="Ald_DH_C"/>
</dbReference>
<dbReference type="InterPro" id="IPR016162">
    <property type="entry name" value="Ald_DH_N"/>
</dbReference>
<evidence type="ECO:0000313" key="4">
    <source>
        <dbReference type="EMBL" id="GAA1201237.1"/>
    </source>
</evidence>
<dbReference type="InterPro" id="IPR015590">
    <property type="entry name" value="Aldehyde_DH_dom"/>
</dbReference>
<feature type="region of interest" description="Disordered" evidence="2">
    <location>
        <begin position="1"/>
        <end position="29"/>
    </location>
</feature>
<dbReference type="EMBL" id="BAAAKV010000119">
    <property type="protein sequence ID" value="GAA1201237.1"/>
    <property type="molecule type" value="Genomic_DNA"/>
</dbReference>
<accession>A0ABN1V9M0</accession>
<dbReference type="CDD" id="cd07129">
    <property type="entry name" value="ALDH_KGSADH"/>
    <property type="match status" value="1"/>
</dbReference>
<dbReference type="PANTHER" id="PTHR43353">
    <property type="entry name" value="SUCCINATE-SEMIALDEHYDE DEHYDROGENASE, MITOCHONDRIAL"/>
    <property type="match status" value="1"/>
</dbReference>
<feature type="domain" description="Aldehyde dehydrogenase" evidence="3">
    <location>
        <begin position="24"/>
        <end position="451"/>
    </location>
</feature>
<dbReference type="PANTHER" id="PTHR43353:SF3">
    <property type="entry name" value="ALDEHYDE DEHYDROGENASE-RELATED"/>
    <property type="match status" value="1"/>
</dbReference>
<evidence type="ECO:0000313" key="5">
    <source>
        <dbReference type="Proteomes" id="UP001501371"/>
    </source>
</evidence>
<gene>
    <name evidence="4" type="ORF">GCM10009654_67060</name>
</gene>
<organism evidence="4 5">
    <name type="scientific">Streptomyces hebeiensis</name>
    <dbReference type="NCBI Taxonomy" id="229486"/>
    <lineage>
        <taxon>Bacteria</taxon>
        <taxon>Bacillati</taxon>
        <taxon>Actinomycetota</taxon>
        <taxon>Actinomycetes</taxon>
        <taxon>Kitasatosporales</taxon>
        <taxon>Streptomycetaceae</taxon>
        <taxon>Streptomyces</taxon>
    </lineage>
</organism>
<evidence type="ECO:0000256" key="1">
    <source>
        <dbReference type="ARBA" id="ARBA00023002"/>
    </source>
</evidence>
<dbReference type="Gene3D" id="3.40.309.10">
    <property type="entry name" value="Aldehyde Dehydrogenase, Chain A, domain 2"/>
    <property type="match status" value="1"/>
</dbReference>